<name>A0A6B3LXT1_9BACT</name>
<dbReference type="SUPFAM" id="SSF88946">
    <property type="entry name" value="Sigma2 domain of RNA polymerase sigma factors"/>
    <property type="match status" value="1"/>
</dbReference>
<dbReference type="NCBIfam" id="TIGR02937">
    <property type="entry name" value="sigma70-ECF"/>
    <property type="match status" value="1"/>
</dbReference>
<evidence type="ECO:0000259" key="5">
    <source>
        <dbReference type="Pfam" id="PF04542"/>
    </source>
</evidence>
<keyword evidence="4" id="KW-0804">Transcription</keyword>
<evidence type="ECO:0000313" key="7">
    <source>
        <dbReference type="EMBL" id="NEM98450.1"/>
    </source>
</evidence>
<dbReference type="InterPro" id="IPR013325">
    <property type="entry name" value="RNA_pol_sigma_r2"/>
</dbReference>
<dbReference type="Pfam" id="PF04542">
    <property type="entry name" value="Sigma70_r2"/>
    <property type="match status" value="1"/>
</dbReference>
<evidence type="ECO:0000259" key="6">
    <source>
        <dbReference type="Pfam" id="PF08281"/>
    </source>
</evidence>
<dbReference type="InterPro" id="IPR036388">
    <property type="entry name" value="WH-like_DNA-bd_sf"/>
</dbReference>
<dbReference type="Pfam" id="PF08281">
    <property type="entry name" value="Sigma70_r4_2"/>
    <property type="match status" value="1"/>
</dbReference>
<dbReference type="InterPro" id="IPR013249">
    <property type="entry name" value="RNA_pol_sigma70_r4_t2"/>
</dbReference>
<evidence type="ECO:0000256" key="2">
    <source>
        <dbReference type="ARBA" id="ARBA00023015"/>
    </source>
</evidence>
<organism evidence="7 8">
    <name type="scientific">Pontibacter burrus</name>
    <dbReference type="NCBI Taxonomy" id="2704466"/>
    <lineage>
        <taxon>Bacteria</taxon>
        <taxon>Pseudomonadati</taxon>
        <taxon>Bacteroidota</taxon>
        <taxon>Cytophagia</taxon>
        <taxon>Cytophagales</taxon>
        <taxon>Hymenobacteraceae</taxon>
        <taxon>Pontibacter</taxon>
    </lineage>
</organism>
<dbReference type="RefSeq" id="WP_163915348.1">
    <property type="nucleotide sequence ID" value="NZ_JAAGWD010000005.1"/>
</dbReference>
<dbReference type="InterPro" id="IPR039425">
    <property type="entry name" value="RNA_pol_sigma-70-like"/>
</dbReference>
<keyword evidence="2" id="KW-0805">Transcription regulation</keyword>
<evidence type="ECO:0000256" key="3">
    <source>
        <dbReference type="ARBA" id="ARBA00023082"/>
    </source>
</evidence>
<gene>
    <name evidence="7" type="ORF">GXP69_12160</name>
</gene>
<comment type="caution">
    <text evidence="7">The sequence shown here is derived from an EMBL/GenBank/DDBJ whole genome shotgun (WGS) entry which is preliminary data.</text>
</comment>
<dbReference type="InterPro" id="IPR013324">
    <property type="entry name" value="RNA_pol_sigma_r3/r4-like"/>
</dbReference>
<dbReference type="GO" id="GO:0003677">
    <property type="term" value="F:DNA binding"/>
    <property type="evidence" value="ECO:0007669"/>
    <property type="project" value="InterPro"/>
</dbReference>
<evidence type="ECO:0000256" key="1">
    <source>
        <dbReference type="ARBA" id="ARBA00010641"/>
    </source>
</evidence>
<evidence type="ECO:0000313" key="8">
    <source>
        <dbReference type="Proteomes" id="UP000474777"/>
    </source>
</evidence>
<dbReference type="SUPFAM" id="SSF88659">
    <property type="entry name" value="Sigma3 and sigma4 domains of RNA polymerase sigma factors"/>
    <property type="match status" value="1"/>
</dbReference>
<dbReference type="InterPro" id="IPR014284">
    <property type="entry name" value="RNA_pol_sigma-70_dom"/>
</dbReference>
<dbReference type="Gene3D" id="1.10.1740.10">
    <property type="match status" value="1"/>
</dbReference>
<accession>A0A6B3LXT1</accession>
<dbReference type="PANTHER" id="PTHR43133">
    <property type="entry name" value="RNA POLYMERASE ECF-TYPE SIGMA FACTO"/>
    <property type="match status" value="1"/>
</dbReference>
<sequence>MKITKYQQASTLWLEYQQALRNYIRSRVKDEDTTNEITQQVLMKIYGACCSDREIQKVDAWLFRIAHNAVADHWQTHKKLSHDLPDVLLEDDKSVWSELVEYVAPLINLLPEMYAKPLYMSDIEGLKQTDIAAQLNLGISATKSRIQRGRELLQKEIQACCNTETDSRGTIVGFSVKDSCAPLQQLRKKTE</sequence>
<feature type="domain" description="RNA polymerase sigma-70 region 2" evidence="5">
    <location>
        <begin position="13"/>
        <end position="78"/>
    </location>
</feature>
<dbReference type="PANTHER" id="PTHR43133:SF62">
    <property type="entry name" value="RNA POLYMERASE SIGMA FACTOR SIGZ"/>
    <property type="match status" value="1"/>
</dbReference>
<dbReference type="AlphaFoldDB" id="A0A6B3LXT1"/>
<dbReference type="GO" id="GO:0006352">
    <property type="term" value="P:DNA-templated transcription initiation"/>
    <property type="evidence" value="ECO:0007669"/>
    <property type="project" value="InterPro"/>
</dbReference>
<keyword evidence="8" id="KW-1185">Reference proteome</keyword>
<dbReference type="InterPro" id="IPR007627">
    <property type="entry name" value="RNA_pol_sigma70_r2"/>
</dbReference>
<dbReference type="EMBL" id="JAAGWD010000005">
    <property type="protein sequence ID" value="NEM98450.1"/>
    <property type="molecule type" value="Genomic_DNA"/>
</dbReference>
<keyword evidence="3" id="KW-0731">Sigma factor</keyword>
<dbReference type="Proteomes" id="UP000474777">
    <property type="component" value="Unassembled WGS sequence"/>
</dbReference>
<evidence type="ECO:0000256" key="4">
    <source>
        <dbReference type="ARBA" id="ARBA00023163"/>
    </source>
</evidence>
<comment type="similarity">
    <text evidence="1">Belongs to the sigma-70 factor family. ECF subfamily.</text>
</comment>
<protein>
    <submittedName>
        <fullName evidence="7">Sigma-70 family RNA polymerase sigma factor</fullName>
    </submittedName>
</protein>
<dbReference type="Gene3D" id="1.10.10.10">
    <property type="entry name" value="Winged helix-like DNA-binding domain superfamily/Winged helix DNA-binding domain"/>
    <property type="match status" value="1"/>
</dbReference>
<proteinExistence type="inferred from homology"/>
<reference evidence="7 8" key="1">
    <citation type="submission" date="2020-02" db="EMBL/GenBank/DDBJ databases">
        <authorList>
            <person name="Kim M.K."/>
        </authorList>
    </citation>
    <scope>NUCLEOTIDE SEQUENCE [LARGE SCALE GENOMIC DNA]</scope>
    <source>
        <strain evidence="7 8">BT327</strain>
    </source>
</reference>
<feature type="domain" description="RNA polymerase sigma factor 70 region 4 type 2" evidence="6">
    <location>
        <begin position="106"/>
        <end position="153"/>
    </location>
</feature>
<dbReference type="GO" id="GO:0016987">
    <property type="term" value="F:sigma factor activity"/>
    <property type="evidence" value="ECO:0007669"/>
    <property type="project" value="UniProtKB-KW"/>
</dbReference>